<dbReference type="PANTHER" id="PTHR15462">
    <property type="entry name" value="SERINE PROTEASE"/>
    <property type="match status" value="1"/>
</dbReference>
<sequence>MARTRRTGALAVLLLAVQLSATGCLWSGDEEATPSSRPAPAGPANDRVGALFLGSVDGPRMCTASVVDSPHHNLLVTAAHCVQTLDHGTETGLVFAPGFRDGRTPYGSWPLTAITVDPRWTASEDPEYDVAFLTVAPVDDEEIEDVLGGNRLGTGRGFNLPVSVTGYPNGSEEPITCATRTSSQSRTQERFRCTGYSIGTSGSPWLTADGAVVGVIGGYQQGGYEEAVSYSVTFDDRVLALYRRASEAG</sequence>
<dbReference type="PANTHER" id="PTHR15462:SF8">
    <property type="entry name" value="SERINE PROTEASE"/>
    <property type="match status" value="1"/>
</dbReference>
<proteinExistence type="predicted"/>
<accession>A0ABW2FSC1</accession>
<dbReference type="SUPFAM" id="SSF50494">
    <property type="entry name" value="Trypsin-like serine proteases"/>
    <property type="match status" value="1"/>
</dbReference>
<feature type="chain" id="PRO_5047147305" evidence="2">
    <location>
        <begin position="22"/>
        <end position="249"/>
    </location>
</feature>
<dbReference type="Gene3D" id="2.40.10.10">
    <property type="entry name" value="Trypsin-like serine proteases"/>
    <property type="match status" value="2"/>
</dbReference>
<organism evidence="3 4">
    <name type="scientific">Kitasatospora paranensis</name>
    <dbReference type="NCBI Taxonomy" id="258053"/>
    <lineage>
        <taxon>Bacteria</taxon>
        <taxon>Bacillati</taxon>
        <taxon>Actinomycetota</taxon>
        <taxon>Actinomycetes</taxon>
        <taxon>Kitasatosporales</taxon>
        <taxon>Streptomycetaceae</taxon>
        <taxon>Kitasatospora</taxon>
    </lineage>
</organism>
<dbReference type="PROSITE" id="PS51257">
    <property type="entry name" value="PROKAR_LIPOPROTEIN"/>
    <property type="match status" value="1"/>
</dbReference>
<dbReference type="InterPro" id="IPR043504">
    <property type="entry name" value="Peptidase_S1_PA_chymotrypsin"/>
</dbReference>
<dbReference type="InterPro" id="IPR050966">
    <property type="entry name" value="Glutamyl_endopeptidase"/>
</dbReference>
<gene>
    <name evidence="3" type="ORF">ACFQMG_11135</name>
</gene>
<keyword evidence="3" id="KW-0378">Hydrolase</keyword>
<dbReference type="GO" id="GO:0016787">
    <property type="term" value="F:hydrolase activity"/>
    <property type="evidence" value="ECO:0007669"/>
    <property type="project" value="UniProtKB-KW"/>
</dbReference>
<dbReference type="PROSITE" id="PS00134">
    <property type="entry name" value="TRYPSIN_HIS"/>
    <property type="match status" value="1"/>
</dbReference>
<protein>
    <submittedName>
        <fullName evidence="3">Trypsin-like serine peptidase</fullName>
        <ecNumber evidence="3">3.4.21.-</ecNumber>
    </submittedName>
</protein>
<dbReference type="InterPro" id="IPR009003">
    <property type="entry name" value="Peptidase_S1_PA"/>
</dbReference>
<dbReference type="EC" id="3.4.21.-" evidence="3"/>
<evidence type="ECO:0000313" key="4">
    <source>
        <dbReference type="Proteomes" id="UP001596435"/>
    </source>
</evidence>
<keyword evidence="4" id="KW-1185">Reference proteome</keyword>
<comment type="caution">
    <text evidence="3">The sequence shown here is derived from an EMBL/GenBank/DDBJ whole genome shotgun (WGS) entry which is preliminary data.</text>
</comment>
<dbReference type="InterPro" id="IPR018114">
    <property type="entry name" value="TRYPSIN_HIS"/>
</dbReference>
<dbReference type="EMBL" id="JBHTAJ010000016">
    <property type="protein sequence ID" value="MFC7180108.1"/>
    <property type="molecule type" value="Genomic_DNA"/>
</dbReference>
<dbReference type="Proteomes" id="UP001596435">
    <property type="component" value="Unassembled WGS sequence"/>
</dbReference>
<feature type="signal peptide" evidence="2">
    <location>
        <begin position="1"/>
        <end position="21"/>
    </location>
</feature>
<evidence type="ECO:0000313" key="3">
    <source>
        <dbReference type="EMBL" id="MFC7180108.1"/>
    </source>
</evidence>
<name>A0ABW2FSC1_9ACTN</name>
<dbReference type="Pfam" id="PF13365">
    <property type="entry name" value="Trypsin_2"/>
    <property type="match status" value="1"/>
</dbReference>
<dbReference type="RefSeq" id="WP_345705839.1">
    <property type="nucleotide sequence ID" value="NZ_BAABKV010000001.1"/>
</dbReference>
<evidence type="ECO:0000256" key="1">
    <source>
        <dbReference type="ARBA" id="ARBA00022729"/>
    </source>
</evidence>
<keyword evidence="1 2" id="KW-0732">Signal</keyword>
<evidence type="ECO:0000256" key="2">
    <source>
        <dbReference type="SAM" id="SignalP"/>
    </source>
</evidence>
<reference evidence="4" key="1">
    <citation type="journal article" date="2019" name="Int. J. Syst. Evol. Microbiol.">
        <title>The Global Catalogue of Microorganisms (GCM) 10K type strain sequencing project: providing services to taxonomists for standard genome sequencing and annotation.</title>
        <authorList>
            <consortium name="The Broad Institute Genomics Platform"/>
            <consortium name="The Broad Institute Genome Sequencing Center for Infectious Disease"/>
            <person name="Wu L."/>
            <person name="Ma J."/>
        </authorList>
    </citation>
    <scope>NUCLEOTIDE SEQUENCE [LARGE SCALE GENOMIC DNA]</scope>
    <source>
        <strain evidence="4">CGMCC 1.12859</strain>
    </source>
</reference>